<dbReference type="PANTHER" id="PTHR12809">
    <property type="entry name" value="MEDIATOR COMPLEX SUBUNIT"/>
    <property type="match status" value="1"/>
</dbReference>
<dbReference type="PANTHER" id="PTHR12809:SF2">
    <property type="entry name" value="MEDIATOR OF RNA POLYMERASE II TRANSCRIPTION SUBUNIT 14"/>
    <property type="match status" value="1"/>
</dbReference>
<keyword evidence="7 11" id="KW-0804">Transcription</keyword>
<keyword evidence="8 11" id="KW-0539">Nucleus</keyword>
<dbReference type="GO" id="GO:0016592">
    <property type="term" value="C:mediator complex"/>
    <property type="evidence" value="ECO:0007669"/>
    <property type="project" value="UniProtKB-UniRule"/>
</dbReference>
<feature type="compositionally biased region" description="Basic residues" evidence="12">
    <location>
        <begin position="1065"/>
        <end position="1075"/>
    </location>
</feature>
<dbReference type="GO" id="GO:0070847">
    <property type="term" value="C:core mediator complex"/>
    <property type="evidence" value="ECO:0007669"/>
    <property type="project" value="TreeGrafter"/>
</dbReference>
<dbReference type="Proteomes" id="UP000631181">
    <property type="component" value="Unassembled WGS sequence"/>
</dbReference>
<reference evidence="14" key="1">
    <citation type="journal article" date="2020" name="Front. Microbiol.">
        <title>Gene regulatory networks of Penicillium echinulatum 2HH and Penicillium oxalicum 114-2 inferred by a computational biology approach.</title>
        <authorList>
            <person name="Lenz A.R."/>
            <person name="Galan-Vasquez E."/>
            <person name="Balbinot E."/>
            <person name="De Abreu F.P."/>
            <person name="De Oliveira N.S."/>
            <person name="Da Rosa L.O."/>
            <person name="De Avila E Silva S."/>
            <person name="Camassola M."/>
            <person name="Dillon A.J.P."/>
            <person name="Perez-Rueda E."/>
        </authorList>
    </citation>
    <scope>NUCLEOTIDE SEQUENCE</scope>
    <source>
        <strain evidence="14">S1M29</strain>
    </source>
</reference>
<sequence>MENANMNGSSHRAGPNEAATHGALSAAGGSEKLGSRTSSNGLAHVNGTGRDPESAKQNSKALQRAPNPFDIPHITQGFFPFGTLVHRAVQNCWNELTELISDLATVQVPQDQSSATGASGKSAGNQSAQNMHKKLKILEWGHARRAEFIKLLVLSEWSRHAADVSRLIDIQGFIRTRHQAYMTAMHSVGMMKQDLVRAQVANPDLKTALEVLAKGRVASLPDFGYKPPKSLSPRTTLKKLHKINRIISARLILQDQVPYALRNYRIHDGRVTFTVAGEFELDLSVAQEAKTSQFFFVDIRFLFQPSSPIPKGRILDELEVEINRILFSDGLLACFNFLHQLVLTNKVNTLFRQAHELSHGLWSGLLHIELLHRTLVVQYWTARAGPKSWIEIGVRRGSGDRDSAVPQLHLRWMRDGQSTNSAGVKFDTDTLSMERILRSVIALHISHVLSLVYTTLKKNLLFANHLLSLRGKLSSSEPSDCYLTLHMTITRKLQISIEPQTGNPTLSGTTSVVERPEPGPPKTIVEEVLGRITRLRCASAMDEIESGSKGLGLESVNPRVVGMDLRKLFPPNTVRSAFFTHHTWDRRWVVAATSSMDGDSWWLVQLRPEVRRSATPLAVPDKGSIPALAHAVSNTMMGLGRRTDHTACAELAYGLTGMLAIYANACSLAELPEARFQPSLEELQFEEELVVPDLYIDYQPSTLPKSLQLDLPSTRIRDGSYLDSTIRLSYKGVDRNQNLAVLVAHGNFKCQIKSLPMLVSLLDPEIVVQNKGGAFALRLEVPAGQTAIFSLFERLQRLDCVIYLLQRLIRSGMEPRSMSLSQITFLYGTQKELLATFSVGVSGSTLANTHDVSRVISQSGPLHRLRLKISFDSPSPHRRIQEPLTVVLNKCFAEAGIDPVLALMAKTMSLLHSFDEIVKKPPQSETSLVYITTRGPTTYHMHFPRLRYRFRLTAHSRRGKTEWLLDDASRESSPEFQVVSAVVQEQIYKAKGDGWQGLGDGARASISHIGHLLHKLHDCLGTCAPVSEPMKQEGSSAIKVDTQVKSEVRPPPQPQQKPAPPSAVKSKHVSPKKKTTTGNNDVITID</sequence>
<proteinExistence type="inferred from homology"/>
<feature type="compositionally biased region" description="Pro residues" evidence="12">
    <location>
        <begin position="1049"/>
        <end position="1061"/>
    </location>
</feature>
<evidence type="ECO:0000313" key="15">
    <source>
        <dbReference type="Proteomes" id="UP000631181"/>
    </source>
</evidence>
<organism evidence="14 15">
    <name type="scientific">Penicillium ucsense</name>
    <dbReference type="NCBI Taxonomy" id="2839758"/>
    <lineage>
        <taxon>Eukaryota</taxon>
        <taxon>Fungi</taxon>
        <taxon>Dikarya</taxon>
        <taxon>Ascomycota</taxon>
        <taxon>Pezizomycotina</taxon>
        <taxon>Eurotiomycetes</taxon>
        <taxon>Eurotiomycetidae</taxon>
        <taxon>Eurotiales</taxon>
        <taxon>Aspergillaceae</taxon>
        <taxon>Penicillium</taxon>
    </lineage>
</organism>
<dbReference type="Pfam" id="PF26204">
    <property type="entry name" value="Med14_fung"/>
    <property type="match status" value="1"/>
</dbReference>
<evidence type="ECO:0000256" key="12">
    <source>
        <dbReference type="SAM" id="MobiDB-lite"/>
    </source>
</evidence>
<dbReference type="OrthoDB" id="205099at2759"/>
<name>A0A8J8WB81_9EURO</name>
<gene>
    <name evidence="14" type="ORF">PECM_008113</name>
</gene>
<comment type="function">
    <text evidence="9 11">Component of the Mediator complex, a coactivator involved in the regulated transcription of nearly all RNA polymerase II-dependent genes. Mediator functions as a bridge to convey information from gene-specific regulatory proteins to the basal RNA polymerase II transcription machinery. Mediator is recruited to promoters by direct interactions with regulatory proteins and serves as a scaffold for the assembly of a functional preinitiation complex with RNA polymerase II and the general transcription factors.</text>
</comment>
<evidence type="ECO:0000313" key="14">
    <source>
        <dbReference type="EMBL" id="KAF7719175.1"/>
    </source>
</evidence>
<keyword evidence="5 11" id="KW-0805">Transcription regulation</keyword>
<evidence type="ECO:0000256" key="9">
    <source>
        <dbReference type="ARBA" id="ARBA00025687"/>
    </source>
</evidence>
<evidence type="ECO:0000259" key="13">
    <source>
        <dbReference type="Pfam" id="PF08638"/>
    </source>
</evidence>
<accession>A0A8J8WB81</accession>
<dbReference type="InterPro" id="IPR055122">
    <property type="entry name" value="Med14_N"/>
</dbReference>
<feature type="region of interest" description="Disordered" evidence="12">
    <location>
        <begin position="1"/>
        <end position="67"/>
    </location>
</feature>
<comment type="subunit">
    <text evidence="3 11">Component of the Mediator complex.</text>
</comment>
<feature type="compositionally biased region" description="Polar residues" evidence="12">
    <location>
        <begin position="1"/>
        <end position="10"/>
    </location>
</feature>
<keyword evidence="15" id="KW-1185">Reference proteome</keyword>
<keyword evidence="6 11" id="KW-0010">Activator</keyword>
<comment type="similarity">
    <text evidence="2 11">Belongs to the Mediator complex subunit 14 family.</text>
</comment>
<feature type="compositionally biased region" description="Polar residues" evidence="12">
    <location>
        <begin position="1076"/>
        <end position="1086"/>
    </location>
</feature>
<feature type="region of interest" description="Disordered" evidence="12">
    <location>
        <begin position="1030"/>
        <end position="1086"/>
    </location>
</feature>
<evidence type="ECO:0000256" key="5">
    <source>
        <dbReference type="ARBA" id="ARBA00023015"/>
    </source>
</evidence>
<evidence type="ECO:0000256" key="7">
    <source>
        <dbReference type="ARBA" id="ARBA00023163"/>
    </source>
</evidence>
<dbReference type="GO" id="GO:0003712">
    <property type="term" value="F:transcription coregulator activity"/>
    <property type="evidence" value="ECO:0007669"/>
    <property type="project" value="UniProtKB-UniRule"/>
</dbReference>
<evidence type="ECO:0000256" key="10">
    <source>
        <dbReference type="ARBA" id="ARBA00032007"/>
    </source>
</evidence>
<dbReference type="InterPro" id="IPR013947">
    <property type="entry name" value="Mediator_Med14"/>
</dbReference>
<evidence type="ECO:0000256" key="11">
    <source>
        <dbReference type="RuleBase" id="RU365082"/>
    </source>
</evidence>
<dbReference type="EMBL" id="WIWV01000008">
    <property type="protein sequence ID" value="KAF7719175.1"/>
    <property type="molecule type" value="Genomic_DNA"/>
</dbReference>
<evidence type="ECO:0000256" key="2">
    <source>
        <dbReference type="ARBA" id="ARBA00007813"/>
    </source>
</evidence>
<evidence type="ECO:0000256" key="8">
    <source>
        <dbReference type="ARBA" id="ARBA00023242"/>
    </source>
</evidence>
<dbReference type="Pfam" id="PF08638">
    <property type="entry name" value="Med14"/>
    <property type="match status" value="1"/>
</dbReference>
<comment type="caution">
    <text evidence="14">The sequence shown here is derived from an EMBL/GenBank/DDBJ whole genome shotgun (WGS) entry which is preliminary data.</text>
</comment>
<protein>
    <recommendedName>
        <fullName evidence="4 11">Mediator of RNA polymerase II transcription subunit 14</fullName>
    </recommendedName>
    <alternativeName>
        <fullName evidence="10 11">Mediator complex subunit 14</fullName>
    </alternativeName>
</protein>
<feature type="compositionally biased region" description="Polar residues" evidence="12">
    <location>
        <begin position="499"/>
        <end position="512"/>
    </location>
</feature>
<feature type="region of interest" description="Disordered" evidence="12">
    <location>
        <begin position="499"/>
        <end position="520"/>
    </location>
</feature>
<feature type="domain" description="Mediator complex subunit MED14 N-terminal" evidence="13">
    <location>
        <begin position="78"/>
        <end position="286"/>
    </location>
</feature>
<dbReference type="GO" id="GO:0006357">
    <property type="term" value="P:regulation of transcription by RNA polymerase II"/>
    <property type="evidence" value="ECO:0007669"/>
    <property type="project" value="InterPro"/>
</dbReference>
<evidence type="ECO:0000256" key="6">
    <source>
        <dbReference type="ARBA" id="ARBA00023159"/>
    </source>
</evidence>
<evidence type="ECO:0000256" key="3">
    <source>
        <dbReference type="ARBA" id="ARBA00011837"/>
    </source>
</evidence>
<dbReference type="AlphaFoldDB" id="A0A8J8WB81"/>
<evidence type="ECO:0000256" key="4">
    <source>
        <dbReference type="ARBA" id="ARBA00019619"/>
    </source>
</evidence>
<evidence type="ECO:0000256" key="1">
    <source>
        <dbReference type="ARBA" id="ARBA00004123"/>
    </source>
</evidence>
<comment type="subcellular location">
    <subcellularLocation>
        <location evidence="1 11">Nucleus</location>
    </subcellularLocation>
</comment>